<dbReference type="Pfam" id="PF01494">
    <property type="entry name" value="FAD_binding_3"/>
    <property type="match status" value="2"/>
</dbReference>
<dbReference type="Gene3D" id="3.50.50.60">
    <property type="entry name" value="FAD/NAD(P)-binding domain"/>
    <property type="match status" value="1"/>
</dbReference>
<dbReference type="InterPro" id="IPR036188">
    <property type="entry name" value="FAD/NAD-bd_sf"/>
</dbReference>
<keyword evidence="8" id="KW-1185">Reference proteome</keyword>
<dbReference type="AlphaFoldDB" id="A0AA40ACH4"/>
<protein>
    <recommendedName>
        <fullName evidence="6">FAD-binding domain-containing protein</fullName>
    </recommendedName>
</protein>
<dbReference type="PANTHER" id="PTHR46972">
    <property type="entry name" value="MONOOXYGENASE ASQM-RELATED"/>
    <property type="match status" value="1"/>
</dbReference>
<dbReference type="InterPro" id="IPR002938">
    <property type="entry name" value="FAD-bd"/>
</dbReference>
<dbReference type="SUPFAM" id="SSF51905">
    <property type="entry name" value="FAD/NAD(P)-binding domain"/>
    <property type="match status" value="1"/>
</dbReference>
<organism evidence="7 8">
    <name type="scientific">Lasiosphaeria miniovina</name>
    <dbReference type="NCBI Taxonomy" id="1954250"/>
    <lineage>
        <taxon>Eukaryota</taxon>
        <taxon>Fungi</taxon>
        <taxon>Dikarya</taxon>
        <taxon>Ascomycota</taxon>
        <taxon>Pezizomycotina</taxon>
        <taxon>Sordariomycetes</taxon>
        <taxon>Sordariomycetidae</taxon>
        <taxon>Sordariales</taxon>
        <taxon>Lasiosphaeriaceae</taxon>
        <taxon>Lasiosphaeria</taxon>
    </lineage>
</organism>
<dbReference type="GeneID" id="85327315"/>
<gene>
    <name evidence="7" type="ORF">B0T26DRAFT_741993</name>
</gene>
<reference evidence="7" key="1">
    <citation type="submission" date="2023-06" db="EMBL/GenBank/DDBJ databases">
        <title>Genome-scale phylogeny and comparative genomics of the fungal order Sordariales.</title>
        <authorList>
            <consortium name="Lawrence Berkeley National Laboratory"/>
            <person name="Hensen N."/>
            <person name="Bonometti L."/>
            <person name="Westerberg I."/>
            <person name="Brannstrom I.O."/>
            <person name="Guillou S."/>
            <person name="Cros-Aarteil S."/>
            <person name="Calhoun S."/>
            <person name="Haridas S."/>
            <person name="Kuo A."/>
            <person name="Mondo S."/>
            <person name="Pangilinan J."/>
            <person name="Riley R."/>
            <person name="LaButti K."/>
            <person name="Andreopoulos B."/>
            <person name="Lipzen A."/>
            <person name="Chen C."/>
            <person name="Yanf M."/>
            <person name="Daum C."/>
            <person name="Ng V."/>
            <person name="Clum A."/>
            <person name="Steindorff A."/>
            <person name="Ohm R."/>
            <person name="Martin F."/>
            <person name="Silar P."/>
            <person name="Natvig D."/>
            <person name="Lalanne C."/>
            <person name="Gautier V."/>
            <person name="Ament-velasquez S.L."/>
            <person name="Kruys A."/>
            <person name="Hutchinson M.I."/>
            <person name="Powell A.J."/>
            <person name="Barry K."/>
            <person name="Miller A.N."/>
            <person name="Grigoriev I.V."/>
            <person name="Debuchy R."/>
            <person name="Gladieux P."/>
            <person name="Thoren M.H."/>
            <person name="Johannesson H."/>
        </authorList>
    </citation>
    <scope>NUCLEOTIDE SEQUENCE</scope>
    <source>
        <strain evidence="7">SMH2392-1A</strain>
    </source>
</reference>
<dbReference type="Proteomes" id="UP001172101">
    <property type="component" value="Unassembled WGS sequence"/>
</dbReference>
<comment type="caution">
    <text evidence="7">The sequence shown here is derived from an EMBL/GenBank/DDBJ whole genome shotgun (WGS) entry which is preliminary data.</text>
</comment>
<keyword evidence="5" id="KW-1133">Transmembrane helix</keyword>
<keyword evidence="3" id="KW-0560">Oxidoreductase</keyword>
<dbReference type="RefSeq" id="XP_060294481.1">
    <property type="nucleotide sequence ID" value="XM_060444045.1"/>
</dbReference>
<keyword evidence="4" id="KW-0503">Monooxygenase</keyword>
<evidence type="ECO:0000256" key="1">
    <source>
        <dbReference type="ARBA" id="ARBA00022630"/>
    </source>
</evidence>
<dbReference type="PRINTS" id="PR00420">
    <property type="entry name" value="RNGMNOXGNASE"/>
</dbReference>
<evidence type="ECO:0000256" key="3">
    <source>
        <dbReference type="ARBA" id="ARBA00023002"/>
    </source>
</evidence>
<dbReference type="PANTHER" id="PTHR46972:SF1">
    <property type="entry name" value="FAD DEPENDENT OXIDOREDUCTASE DOMAIN-CONTAINING PROTEIN"/>
    <property type="match status" value="1"/>
</dbReference>
<dbReference type="GO" id="GO:0071949">
    <property type="term" value="F:FAD binding"/>
    <property type="evidence" value="ECO:0007669"/>
    <property type="project" value="InterPro"/>
</dbReference>
<evidence type="ECO:0000256" key="5">
    <source>
        <dbReference type="SAM" id="Phobius"/>
    </source>
</evidence>
<keyword evidence="5" id="KW-0812">Transmembrane</keyword>
<evidence type="ECO:0000256" key="4">
    <source>
        <dbReference type="ARBA" id="ARBA00023033"/>
    </source>
</evidence>
<keyword evidence="5" id="KW-0472">Membrane</keyword>
<keyword evidence="2" id="KW-0274">FAD</keyword>
<dbReference type="EMBL" id="JAUIRO010000005">
    <property type="protein sequence ID" value="KAK0713158.1"/>
    <property type="molecule type" value="Genomic_DNA"/>
</dbReference>
<keyword evidence="1" id="KW-0285">Flavoprotein</keyword>
<feature type="domain" description="FAD-binding" evidence="6">
    <location>
        <begin position="72"/>
        <end position="192"/>
    </location>
</feature>
<evidence type="ECO:0000256" key="2">
    <source>
        <dbReference type="ARBA" id="ARBA00022827"/>
    </source>
</evidence>
<sequence length="413" mass="44751">MAPQTHFLEGKKIIVAGAGIAGSTFVAALYKLWDPTLSFPEIAVFDRSLREPEREGYSLSLNGENEHGGLVALQQLGVLDDILEHTIFPLNSGRFKMWDSKWSELISLQLKPFGTLPTGTMRIARKDLRRILEEKAGQAEATFHWGFACTTAEKLENGRIKVTVASETGDTSVHECDLLIAADGVHSKIRGSFRPDDKTKYAGAVQMGGQSSFPNGLPSPLEQNWGMMLSGRGVSCFFSAVDKENVVWGLSQREPERNDYYPRAGGLTADQLAALKKEAMSLGHIFAEPFRTIVEATDAARAFMVPARDKEPIVHGAGLAGLVFIGDANHAVSPFAGNGANLALKDGWDLAEALCRAASLNAGVAAYDKTSLPRAAETLKMSHDRISMVHLTGIKHKLFRAGLATGRLFLSSK</sequence>
<evidence type="ECO:0000313" key="7">
    <source>
        <dbReference type="EMBL" id="KAK0713158.1"/>
    </source>
</evidence>
<dbReference type="GO" id="GO:0004497">
    <property type="term" value="F:monooxygenase activity"/>
    <property type="evidence" value="ECO:0007669"/>
    <property type="project" value="UniProtKB-KW"/>
</dbReference>
<evidence type="ECO:0000313" key="8">
    <source>
        <dbReference type="Proteomes" id="UP001172101"/>
    </source>
</evidence>
<accession>A0AA40ACH4</accession>
<feature type="domain" description="FAD-binding" evidence="6">
    <location>
        <begin position="322"/>
        <end position="378"/>
    </location>
</feature>
<proteinExistence type="predicted"/>
<evidence type="ECO:0000259" key="6">
    <source>
        <dbReference type="Pfam" id="PF01494"/>
    </source>
</evidence>
<feature type="transmembrane region" description="Helical" evidence="5">
    <location>
        <begin position="12"/>
        <end position="33"/>
    </location>
</feature>
<name>A0AA40ACH4_9PEZI</name>